<dbReference type="Proteomes" id="UP000295192">
    <property type="component" value="Unassembled WGS sequence"/>
</dbReference>
<proteinExistence type="predicted"/>
<accession>A0A484AQR8</accession>
<evidence type="ECO:0000256" key="1">
    <source>
        <dbReference type="SAM" id="MobiDB-lite"/>
    </source>
</evidence>
<reference evidence="2 3" key="1">
    <citation type="journal article" date="2019" name="J. Hered.">
        <title>An Improved Genome Assembly for Drosophila navojoa, the Basal Species in the mojavensis Cluster.</title>
        <authorList>
            <person name="Vanderlinde T."/>
            <person name="Dupim E.G."/>
            <person name="Nazario-Yepiz N.O."/>
            <person name="Carvalho A.B."/>
        </authorList>
    </citation>
    <scope>NUCLEOTIDE SEQUENCE [LARGE SCALE GENOMIC DNA]</scope>
    <source>
        <strain evidence="2">Navoj_Jal97</strain>
        <tissue evidence="2">Whole organism</tissue>
    </source>
</reference>
<evidence type="ECO:0000313" key="3">
    <source>
        <dbReference type="Proteomes" id="UP000295192"/>
    </source>
</evidence>
<dbReference type="AlphaFoldDB" id="A0A484AQR8"/>
<dbReference type="EMBL" id="LSRL02001892">
    <property type="protein sequence ID" value="TDG38806.1"/>
    <property type="molecule type" value="Genomic_DNA"/>
</dbReference>
<feature type="region of interest" description="Disordered" evidence="1">
    <location>
        <begin position="77"/>
        <end position="98"/>
    </location>
</feature>
<organism evidence="2 3">
    <name type="scientific">Drosophila navojoa</name>
    <name type="common">Fruit fly</name>
    <dbReference type="NCBI Taxonomy" id="7232"/>
    <lineage>
        <taxon>Eukaryota</taxon>
        <taxon>Metazoa</taxon>
        <taxon>Ecdysozoa</taxon>
        <taxon>Arthropoda</taxon>
        <taxon>Hexapoda</taxon>
        <taxon>Insecta</taxon>
        <taxon>Pterygota</taxon>
        <taxon>Neoptera</taxon>
        <taxon>Endopterygota</taxon>
        <taxon>Diptera</taxon>
        <taxon>Brachycera</taxon>
        <taxon>Muscomorpha</taxon>
        <taxon>Ephydroidea</taxon>
        <taxon>Drosophilidae</taxon>
        <taxon>Drosophila</taxon>
    </lineage>
</organism>
<keyword evidence="3" id="KW-1185">Reference proteome</keyword>
<protein>
    <submittedName>
        <fullName evidence="2">Uncharacterized protein</fullName>
    </submittedName>
</protein>
<gene>
    <name evidence="2" type="ORF">AWZ03_014771</name>
</gene>
<sequence length="182" mass="20344">MDSDHLPLQVDLFTTSQHRAEYPANRATRLKIPEARTRQFQDTLDRLIHLNTEIGSGADVDDAIEVFPRNIQEAAALSTRNNTNGSASNGHGSQRRHQTLLLDEPTKSLLEWKLRCKRTLIATRTPEARVQSSPVFANTSDDQATVRSDLSLIRQAKKQQQHLIVIGSLETAKAPGDDRIDN</sequence>
<name>A0A484AQR8_DRONA</name>
<feature type="compositionally biased region" description="Polar residues" evidence="1">
    <location>
        <begin position="78"/>
        <end position="92"/>
    </location>
</feature>
<evidence type="ECO:0000313" key="2">
    <source>
        <dbReference type="EMBL" id="TDG38806.1"/>
    </source>
</evidence>
<comment type="caution">
    <text evidence="2">The sequence shown here is derived from an EMBL/GenBank/DDBJ whole genome shotgun (WGS) entry which is preliminary data.</text>
</comment>